<dbReference type="EMBL" id="JBBXMP010000072">
    <property type="protein sequence ID" value="KAL0063867.1"/>
    <property type="molecule type" value="Genomic_DNA"/>
</dbReference>
<comment type="caution">
    <text evidence="1">The sequence shown here is derived from an EMBL/GenBank/DDBJ whole genome shotgun (WGS) entry which is preliminary data.</text>
</comment>
<evidence type="ECO:0000313" key="2">
    <source>
        <dbReference type="Proteomes" id="UP001437256"/>
    </source>
</evidence>
<keyword evidence="2" id="KW-1185">Reference proteome</keyword>
<organism evidence="1 2">
    <name type="scientific">Marasmius tenuissimus</name>
    <dbReference type="NCBI Taxonomy" id="585030"/>
    <lineage>
        <taxon>Eukaryota</taxon>
        <taxon>Fungi</taxon>
        <taxon>Dikarya</taxon>
        <taxon>Basidiomycota</taxon>
        <taxon>Agaricomycotina</taxon>
        <taxon>Agaricomycetes</taxon>
        <taxon>Agaricomycetidae</taxon>
        <taxon>Agaricales</taxon>
        <taxon>Marasmiineae</taxon>
        <taxon>Marasmiaceae</taxon>
        <taxon>Marasmius</taxon>
    </lineage>
</organism>
<accession>A0ABR2ZU71</accession>
<dbReference type="Proteomes" id="UP001437256">
    <property type="component" value="Unassembled WGS sequence"/>
</dbReference>
<evidence type="ECO:0008006" key="3">
    <source>
        <dbReference type="Google" id="ProtNLM"/>
    </source>
</evidence>
<protein>
    <recommendedName>
        <fullName evidence="3">F-box domain-containing protein</fullName>
    </recommendedName>
</protein>
<gene>
    <name evidence="1" type="ORF">AAF712_009220</name>
</gene>
<sequence length="566" mass="64353">MPDGIFDYTVPEPRCELPEIHPDISTQLRSLHPIFVNTDQLNKFQHDACIEAQTYDRLIRVLETRLLEAKVMRSNLQEKSAQVSSLLSPVRRLPTEIIREIFILAVGDAKDNMFGSCSKWESRTLDISAVCHRWRIIALDTPELWDRFSVDLNTRAQAPLELFLSRSRESPLSITITQTDDDIVDFTLATQLIAHASRWSSLDHHYLDERIRHIITEEVSDLPILQYVTCCAQGRSFPVELSEQLRRCSLLNTLVVRYGDSSQILVPSLPSDHIMNLKIQCRHSGALKASLEMLRSYADNVKTITYSSTPTKEDYSHVSSAQHVSFAEPVKPFACRDVWRFRVNLYNRDGIYRHLMDIFQSLELPSLRALSLIGDCETNGTFEGEWPAYSFNQFVGRSKCTLTKFVLDGIPISDTELIAALRHFPSLVDLMIIELFMNEDNLQPDKLVQTVTKLLVGTMVTTTLAAHGQPGDCTPAPFLPKLEILTLFVHAHFDADVEFVKMVQSRWYTARSSDLEEPSHLKQCRIRSVTLGVQGREVQEAIYEPLKVCDAEGMRVVVKANGNYIV</sequence>
<name>A0ABR2ZU71_9AGAR</name>
<evidence type="ECO:0000313" key="1">
    <source>
        <dbReference type="EMBL" id="KAL0063867.1"/>
    </source>
</evidence>
<reference evidence="1 2" key="1">
    <citation type="submission" date="2024-05" db="EMBL/GenBank/DDBJ databases">
        <title>A draft genome resource for the thread blight pathogen Marasmius tenuissimus strain MS-2.</title>
        <authorList>
            <person name="Yulfo-Soto G.E."/>
            <person name="Baruah I.K."/>
            <person name="Amoako-Attah I."/>
            <person name="Bukari Y."/>
            <person name="Meinhardt L.W."/>
            <person name="Bailey B.A."/>
            <person name="Cohen S.P."/>
        </authorList>
    </citation>
    <scope>NUCLEOTIDE SEQUENCE [LARGE SCALE GENOMIC DNA]</scope>
    <source>
        <strain evidence="1 2">MS-2</strain>
    </source>
</reference>
<proteinExistence type="predicted"/>